<dbReference type="RefSeq" id="WP_179931814.1">
    <property type="nucleotide sequence ID" value="NZ_JACCDF010000024.1"/>
</dbReference>
<dbReference type="InterPro" id="IPR001128">
    <property type="entry name" value="Cyt_P450"/>
</dbReference>
<dbReference type="GO" id="GO:0016705">
    <property type="term" value="F:oxidoreductase activity, acting on paired donors, with incorporation or reduction of molecular oxygen"/>
    <property type="evidence" value="ECO:0007669"/>
    <property type="project" value="InterPro"/>
</dbReference>
<dbReference type="Pfam" id="PF00067">
    <property type="entry name" value="p450"/>
    <property type="match status" value="1"/>
</dbReference>
<dbReference type="CDD" id="cd11079">
    <property type="entry name" value="Cyp_unk"/>
    <property type="match status" value="1"/>
</dbReference>
<dbReference type="EMBL" id="JACCDF010000024">
    <property type="protein sequence ID" value="NYS62558.1"/>
    <property type="molecule type" value="Genomic_DNA"/>
</dbReference>
<protein>
    <submittedName>
        <fullName evidence="2">Cytochrome P450</fullName>
    </submittedName>
</protein>
<dbReference type="SUPFAM" id="SSF48264">
    <property type="entry name" value="Cytochrome P450"/>
    <property type="match status" value="1"/>
</dbReference>
<dbReference type="GO" id="GO:0004497">
    <property type="term" value="F:monooxygenase activity"/>
    <property type="evidence" value="ECO:0007669"/>
    <property type="project" value="InterPro"/>
</dbReference>
<dbReference type="GO" id="GO:0005506">
    <property type="term" value="F:iron ion binding"/>
    <property type="evidence" value="ECO:0007669"/>
    <property type="project" value="InterPro"/>
</dbReference>
<reference evidence="2 3" key="1">
    <citation type="journal article" date="2015" name="Int. J. Syst. Evol. Microbiol.">
        <title>Halomonas salicampi sp. nov., a halotolerant and alkalitolerant bacterium isolated from a saltern soil.</title>
        <authorList>
            <person name="Lee J.C."/>
            <person name="Kim Y.S."/>
            <person name="Yun B.S."/>
            <person name="Whang K.S."/>
        </authorList>
    </citation>
    <scope>NUCLEOTIDE SEQUENCE [LARGE SCALE GENOMIC DNA]</scope>
    <source>
        <strain evidence="2 3">BH103</strain>
    </source>
</reference>
<dbReference type="PANTHER" id="PTHR46696:SF6">
    <property type="entry name" value="P450, PUTATIVE (EUROFUNG)-RELATED"/>
    <property type="match status" value="1"/>
</dbReference>
<dbReference type="InterPro" id="IPR002397">
    <property type="entry name" value="Cyt_P450_B"/>
</dbReference>
<evidence type="ECO:0000256" key="1">
    <source>
        <dbReference type="ARBA" id="ARBA00010617"/>
    </source>
</evidence>
<evidence type="ECO:0000313" key="2">
    <source>
        <dbReference type="EMBL" id="NYS62558.1"/>
    </source>
</evidence>
<organism evidence="2 3">
    <name type="scientific">Vreelandella salicampi</name>
    <dbReference type="NCBI Taxonomy" id="1449798"/>
    <lineage>
        <taxon>Bacteria</taxon>
        <taxon>Pseudomonadati</taxon>
        <taxon>Pseudomonadota</taxon>
        <taxon>Gammaproteobacteria</taxon>
        <taxon>Oceanospirillales</taxon>
        <taxon>Halomonadaceae</taxon>
        <taxon>Vreelandella</taxon>
    </lineage>
</organism>
<accession>A0A7Z0RWE4</accession>
<evidence type="ECO:0000313" key="3">
    <source>
        <dbReference type="Proteomes" id="UP000586119"/>
    </source>
</evidence>
<keyword evidence="3" id="KW-1185">Reference proteome</keyword>
<dbReference type="PANTHER" id="PTHR46696">
    <property type="entry name" value="P450, PUTATIVE (EUROFUNG)-RELATED"/>
    <property type="match status" value="1"/>
</dbReference>
<dbReference type="GO" id="GO:0020037">
    <property type="term" value="F:heme binding"/>
    <property type="evidence" value="ECO:0007669"/>
    <property type="project" value="InterPro"/>
</dbReference>
<dbReference type="AlphaFoldDB" id="A0A7Z0RWE4"/>
<dbReference type="Proteomes" id="UP000586119">
    <property type="component" value="Unassembled WGS sequence"/>
</dbReference>
<comment type="caution">
    <text evidence="2">The sequence shown here is derived from an EMBL/GenBank/DDBJ whole genome shotgun (WGS) entry which is preliminary data.</text>
</comment>
<name>A0A7Z0RWE4_9GAMM</name>
<gene>
    <name evidence="2" type="ORF">HZS81_17535</name>
</gene>
<dbReference type="InterPro" id="IPR036396">
    <property type="entry name" value="Cyt_P450_sf"/>
</dbReference>
<sequence>MTDHKPKNWDPRSDNVQRDQIAAYDSMRQRHSVAFSDYLQWSLFRHNDILRVLHDHETFSNAASRHLSVPNAMDPPEHTHFRRLIEPYFGTKAMATFSPICRNIAEKIVARLPRQGEVEAMSEVGQPFALEIQCAFMGWPANLHQPLREWVNRQQTATLEGDRKALGELALEFDGVIRDLLASRREAGSNAPDDVTTQIMRERVEGQALTDEQIVSILRNWTVGELGTISASIGILMHFLAEHRDIQAQLRDNPELLPAAIDEILRLDAPLITNRRVTTCPVEIGGRHINKGERLTLLWASANRDEAVFEDADTFRLDRNPDDNLLYGSGIHVCPGAPLARMELQYFMEALLANTSLINPLDIQPAVRARYPAGGYERVPLYVIRR</sequence>
<dbReference type="Gene3D" id="1.10.630.10">
    <property type="entry name" value="Cytochrome P450"/>
    <property type="match status" value="1"/>
</dbReference>
<comment type="similarity">
    <text evidence="1">Belongs to the cytochrome P450 family.</text>
</comment>
<proteinExistence type="inferred from homology"/>
<dbReference type="PRINTS" id="PR00359">
    <property type="entry name" value="BP450"/>
</dbReference>